<reference evidence="6" key="2">
    <citation type="submission" date="2021-04" db="EMBL/GenBank/DDBJ databases">
        <authorList>
            <person name="Gilroy R."/>
        </authorList>
    </citation>
    <scope>NUCLEOTIDE SEQUENCE</scope>
    <source>
        <strain evidence="6">CHK183-1962</strain>
    </source>
</reference>
<dbReference type="FunFam" id="3.40.50.300:FF:000640">
    <property type="entry name" value="MoxR family ATPase"/>
    <property type="match status" value="1"/>
</dbReference>
<evidence type="ECO:0000313" key="7">
    <source>
        <dbReference type="Proteomes" id="UP000886890"/>
    </source>
</evidence>
<gene>
    <name evidence="6" type="ORF">H9734_10425</name>
</gene>
<evidence type="ECO:0000313" key="6">
    <source>
        <dbReference type="EMBL" id="HIX77995.1"/>
    </source>
</evidence>
<dbReference type="SUPFAM" id="SSF52540">
    <property type="entry name" value="P-loop containing nucleoside triphosphate hydrolases"/>
    <property type="match status" value="1"/>
</dbReference>
<comment type="similarity">
    <text evidence="3">Belongs to the MoxR family.</text>
</comment>
<evidence type="ECO:0000259" key="4">
    <source>
        <dbReference type="Pfam" id="PF07726"/>
    </source>
</evidence>
<dbReference type="PANTHER" id="PTHR42759:SF5">
    <property type="entry name" value="METHANOL DEHYDROGENASE REGULATOR"/>
    <property type="match status" value="1"/>
</dbReference>
<dbReference type="GO" id="GO:0016887">
    <property type="term" value="F:ATP hydrolysis activity"/>
    <property type="evidence" value="ECO:0007669"/>
    <property type="project" value="InterPro"/>
</dbReference>
<dbReference type="InterPro" id="IPR027417">
    <property type="entry name" value="P-loop_NTPase"/>
</dbReference>
<dbReference type="EMBL" id="DXEK01000170">
    <property type="protein sequence ID" value="HIX77995.1"/>
    <property type="molecule type" value="Genomic_DNA"/>
</dbReference>
<proteinExistence type="inferred from homology"/>
<feature type="domain" description="ChlI/MoxR AAA lid" evidence="5">
    <location>
        <begin position="234"/>
        <end position="288"/>
    </location>
</feature>
<dbReference type="Gene3D" id="1.10.8.80">
    <property type="entry name" value="Magnesium chelatase subunit I, C-Terminal domain"/>
    <property type="match status" value="1"/>
</dbReference>
<comment type="caution">
    <text evidence="6">The sequence shown here is derived from an EMBL/GenBank/DDBJ whole genome shotgun (WGS) entry which is preliminary data.</text>
</comment>
<dbReference type="Proteomes" id="UP000886890">
    <property type="component" value="Unassembled WGS sequence"/>
</dbReference>
<dbReference type="Pfam" id="PF17863">
    <property type="entry name" value="AAA_lid_2"/>
    <property type="match status" value="1"/>
</dbReference>
<protein>
    <submittedName>
        <fullName evidence="6">AAA family ATPase</fullName>
    </submittedName>
</protein>
<organism evidence="6 7">
    <name type="scientific">Candidatus Fusicatenibacter merdavium</name>
    <dbReference type="NCBI Taxonomy" id="2838600"/>
    <lineage>
        <taxon>Bacteria</taxon>
        <taxon>Bacillati</taxon>
        <taxon>Bacillota</taxon>
        <taxon>Clostridia</taxon>
        <taxon>Lachnospirales</taxon>
        <taxon>Lachnospiraceae</taxon>
        <taxon>Fusicatenibacter</taxon>
    </lineage>
</organism>
<evidence type="ECO:0000256" key="2">
    <source>
        <dbReference type="ARBA" id="ARBA00022840"/>
    </source>
</evidence>
<dbReference type="Pfam" id="PF07726">
    <property type="entry name" value="AAA_3"/>
    <property type="match status" value="1"/>
</dbReference>
<reference evidence="6" key="1">
    <citation type="journal article" date="2021" name="PeerJ">
        <title>Extensive microbial diversity within the chicken gut microbiome revealed by metagenomics and culture.</title>
        <authorList>
            <person name="Gilroy R."/>
            <person name="Ravi A."/>
            <person name="Getino M."/>
            <person name="Pursley I."/>
            <person name="Horton D.L."/>
            <person name="Alikhan N.F."/>
            <person name="Baker D."/>
            <person name="Gharbi K."/>
            <person name="Hall N."/>
            <person name="Watson M."/>
            <person name="Adriaenssens E.M."/>
            <person name="Foster-Nyarko E."/>
            <person name="Jarju S."/>
            <person name="Secka A."/>
            <person name="Antonio M."/>
            <person name="Oren A."/>
            <person name="Chaudhuri R.R."/>
            <person name="La Ragione R."/>
            <person name="Hildebrand F."/>
            <person name="Pallen M.J."/>
        </authorList>
    </citation>
    <scope>NUCLEOTIDE SEQUENCE</scope>
    <source>
        <strain evidence="6">CHK183-1962</strain>
    </source>
</reference>
<sequence length="315" mass="35256">MDLSRFQEYRRKVVENCSRVIVGKEKEISLVLTCFLCSGHILLEDLPGTGKTMLLRAFARTIGGSFKRIQFTPDLMPSDLTGINFFNQKAGEFEFRPGPLFANVVLADEINRATPRTQSSLLEAMEERQITVDGVTSTLEEPFFVMATQNPLESYGTFPLPEAQVDRFFMKLSLGYMTREQEMQVLARPESSAELIVGLEQVVTPEETAYVRSAYSQVKMSGEVLGYLMDIIEETRRDGSFACGVSTRGAIALHKAAQVTAAFDGRDFVIPEDIKKMAPYVLLHRLSGEGGRKTADFSRRLNQMIEEIPVPLETT</sequence>
<name>A0A9D2BIL5_9FIRM</name>
<keyword evidence="2" id="KW-0067">ATP-binding</keyword>
<keyword evidence="1" id="KW-0547">Nucleotide-binding</keyword>
<dbReference type="PIRSF" id="PIRSF002849">
    <property type="entry name" value="AAA_ATPase_chaperone_MoxR_prd"/>
    <property type="match status" value="1"/>
</dbReference>
<dbReference type="PANTHER" id="PTHR42759">
    <property type="entry name" value="MOXR FAMILY PROTEIN"/>
    <property type="match status" value="1"/>
</dbReference>
<dbReference type="AlphaFoldDB" id="A0A9D2BIL5"/>
<feature type="domain" description="ATPase AAA-3" evidence="4">
    <location>
        <begin position="40"/>
        <end position="170"/>
    </location>
</feature>
<evidence type="ECO:0000256" key="3">
    <source>
        <dbReference type="ARBA" id="ARBA00061607"/>
    </source>
</evidence>
<evidence type="ECO:0000259" key="5">
    <source>
        <dbReference type="Pfam" id="PF17863"/>
    </source>
</evidence>
<dbReference type="InterPro" id="IPR050764">
    <property type="entry name" value="CbbQ/NirQ/NorQ/GpvN"/>
</dbReference>
<evidence type="ECO:0000256" key="1">
    <source>
        <dbReference type="ARBA" id="ARBA00022741"/>
    </source>
</evidence>
<dbReference type="InterPro" id="IPR011703">
    <property type="entry name" value="ATPase_AAA-3"/>
</dbReference>
<dbReference type="Gene3D" id="3.40.50.300">
    <property type="entry name" value="P-loop containing nucleotide triphosphate hydrolases"/>
    <property type="match status" value="1"/>
</dbReference>
<dbReference type="CDD" id="cd00009">
    <property type="entry name" value="AAA"/>
    <property type="match status" value="1"/>
</dbReference>
<dbReference type="InterPro" id="IPR041628">
    <property type="entry name" value="ChlI/MoxR_AAA_lid"/>
</dbReference>
<accession>A0A9D2BIL5</accession>
<dbReference type="GO" id="GO:0005524">
    <property type="term" value="F:ATP binding"/>
    <property type="evidence" value="ECO:0007669"/>
    <property type="project" value="UniProtKB-KW"/>
</dbReference>